<feature type="domain" description="Glycosyl hydrolase family 31 C-terminal" evidence="1">
    <location>
        <begin position="1"/>
        <end position="59"/>
    </location>
</feature>
<evidence type="ECO:0000259" key="1">
    <source>
        <dbReference type="Pfam" id="PF21365"/>
    </source>
</evidence>
<sequence>MVSPVLKPGMRSVNAYFPAGKWFNLFNYSMAVNTSAGRYVTLDAPDDSINVHVRGGSILVMQDEANTTRQARESGYELVVALDEFGNATGDVFMDDGDVLEMGVNQSEWSLIRFTSRIEGDSVVVDSNVVNGTYAQDHQMLVKKVVFLGLKPESNQNRTTAMFVNGRMLRESEASYGRRGRFDVAEIRGLSHYIGKDFELKLKLRSQPK</sequence>
<dbReference type="InterPro" id="IPR048395">
    <property type="entry name" value="Glyco_hydro_31_C"/>
</dbReference>
<dbReference type="Gene3D" id="2.60.40.1180">
    <property type="entry name" value="Golgi alpha-mannosidase II"/>
    <property type="match status" value="2"/>
</dbReference>
<accession>A0A5P1EIE3</accession>
<organism evidence="2 3">
    <name type="scientific">Asparagus officinalis</name>
    <name type="common">Garden asparagus</name>
    <dbReference type="NCBI Taxonomy" id="4686"/>
    <lineage>
        <taxon>Eukaryota</taxon>
        <taxon>Viridiplantae</taxon>
        <taxon>Streptophyta</taxon>
        <taxon>Embryophyta</taxon>
        <taxon>Tracheophyta</taxon>
        <taxon>Spermatophyta</taxon>
        <taxon>Magnoliopsida</taxon>
        <taxon>Liliopsida</taxon>
        <taxon>Asparagales</taxon>
        <taxon>Asparagaceae</taxon>
        <taxon>Asparagoideae</taxon>
        <taxon>Asparagus</taxon>
    </lineage>
</organism>
<dbReference type="AlphaFoldDB" id="A0A5P1EIE3"/>
<reference evidence="3" key="1">
    <citation type="journal article" date="2017" name="Nat. Commun.">
        <title>The asparagus genome sheds light on the origin and evolution of a young Y chromosome.</title>
        <authorList>
            <person name="Harkess A."/>
            <person name="Zhou J."/>
            <person name="Xu C."/>
            <person name="Bowers J.E."/>
            <person name="Van der Hulst R."/>
            <person name="Ayyampalayam S."/>
            <person name="Mercati F."/>
            <person name="Riccardi P."/>
            <person name="McKain M.R."/>
            <person name="Kakrana A."/>
            <person name="Tang H."/>
            <person name="Ray J."/>
            <person name="Groenendijk J."/>
            <person name="Arikit S."/>
            <person name="Mathioni S.M."/>
            <person name="Nakano M."/>
            <person name="Shan H."/>
            <person name="Telgmann-Rauber A."/>
            <person name="Kanno A."/>
            <person name="Yue Z."/>
            <person name="Chen H."/>
            <person name="Li W."/>
            <person name="Chen Y."/>
            <person name="Xu X."/>
            <person name="Zhang Y."/>
            <person name="Luo S."/>
            <person name="Chen H."/>
            <person name="Gao J."/>
            <person name="Mao Z."/>
            <person name="Pires J.C."/>
            <person name="Luo M."/>
            <person name="Kudrna D."/>
            <person name="Wing R.A."/>
            <person name="Meyers B.C."/>
            <person name="Yi K."/>
            <person name="Kong H."/>
            <person name="Lavrijsen P."/>
            <person name="Sunseri F."/>
            <person name="Falavigna A."/>
            <person name="Ye Y."/>
            <person name="Leebens-Mack J.H."/>
            <person name="Chen G."/>
        </authorList>
    </citation>
    <scope>NUCLEOTIDE SEQUENCE [LARGE SCALE GENOMIC DNA]</scope>
    <source>
        <strain evidence="3">cv. DH0086</strain>
    </source>
</reference>
<dbReference type="InterPro" id="IPR013780">
    <property type="entry name" value="Glyco_hydro_b"/>
</dbReference>
<dbReference type="EMBL" id="CM007386">
    <property type="protein sequence ID" value="ONK65725.1"/>
    <property type="molecule type" value="Genomic_DNA"/>
</dbReference>
<dbReference type="SUPFAM" id="SSF51011">
    <property type="entry name" value="Glycosyl hydrolase domain"/>
    <property type="match status" value="1"/>
</dbReference>
<proteinExistence type="predicted"/>
<keyword evidence="3" id="KW-1185">Reference proteome</keyword>
<gene>
    <name evidence="2" type="ORF">A4U43_C06F290</name>
</gene>
<dbReference type="PANTHER" id="PTHR22762:SF133">
    <property type="entry name" value="P-TYPE DOMAIN-CONTAINING PROTEIN"/>
    <property type="match status" value="1"/>
</dbReference>
<evidence type="ECO:0000313" key="3">
    <source>
        <dbReference type="Proteomes" id="UP000243459"/>
    </source>
</evidence>
<dbReference type="PANTHER" id="PTHR22762">
    <property type="entry name" value="ALPHA-GLUCOSIDASE"/>
    <property type="match status" value="1"/>
</dbReference>
<dbReference type="GO" id="GO:0004553">
    <property type="term" value="F:hydrolase activity, hydrolyzing O-glycosyl compounds"/>
    <property type="evidence" value="ECO:0007669"/>
    <property type="project" value="TreeGrafter"/>
</dbReference>
<protein>
    <recommendedName>
        <fullName evidence="1">Glycosyl hydrolase family 31 C-terminal domain-containing protein</fullName>
    </recommendedName>
</protein>
<evidence type="ECO:0000313" key="2">
    <source>
        <dbReference type="EMBL" id="ONK65725.1"/>
    </source>
</evidence>
<dbReference type="Gramene" id="ONK65725">
    <property type="protein sequence ID" value="ONK65725"/>
    <property type="gene ID" value="A4U43_C06F290"/>
</dbReference>
<dbReference type="Pfam" id="PF21365">
    <property type="entry name" value="Glyco_hydro_31_3rd"/>
    <property type="match status" value="1"/>
</dbReference>
<dbReference type="Proteomes" id="UP000243459">
    <property type="component" value="Chromosome 6"/>
</dbReference>
<name>A0A5P1EIE3_ASPOF</name>
<dbReference type="OMA" id="VMQDEAN"/>